<gene>
    <name evidence="1" type="ORF">OPR82_11700</name>
</gene>
<proteinExistence type="predicted"/>
<sequence length="106" mass="12217">MRTIGEFDLRGDSFVGQIHLIGQCLELVFWPRTKKGEFSPDFDIYHNNYAVGSAWRRKTLDSGKDYLSVKLDDPTLVAPVYARLLDKDERGKYALVWQRPKAKPAE</sequence>
<dbReference type="InterPro" id="IPR007948">
    <property type="entry name" value="DUF736"/>
</dbReference>
<comment type="caution">
    <text evidence="1">The sequence shown here is derived from an EMBL/GenBank/DDBJ whole genome shotgun (WGS) entry which is preliminary data.</text>
</comment>
<protein>
    <submittedName>
        <fullName evidence="1">DUF736 domain-containing protein</fullName>
    </submittedName>
</protein>
<dbReference type="RefSeq" id="WP_265984943.1">
    <property type="nucleotide sequence ID" value="NZ_JAPHAV010000004.1"/>
</dbReference>
<accession>A0ABT3QP96</accession>
<organism evidence="1 2">
    <name type="scientific">Ochrobactrum chromiisoli</name>
    <dbReference type="NCBI Taxonomy" id="2993941"/>
    <lineage>
        <taxon>Bacteria</taxon>
        <taxon>Pseudomonadati</taxon>
        <taxon>Pseudomonadota</taxon>
        <taxon>Alphaproteobacteria</taxon>
        <taxon>Hyphomicrobiales</taxon>
        <taxon>Brucellaceae</taxon>
        <taxon>Brucella/Ochrobactrum group</taxon>
        <taxon>Ochrobactrum</taxon>
    </lineage>
</organism>
<reference evidence="1 2" key="1">
    <citation type="submission" date="2022-11" db="EMBL/GenBank/DDBJ databases">
        <title>Brucella sp. YY2X, whole genome shotgun sequencing project.</title>
        <authorList>
            <person name="Yang Y."/>
        </authorList>
    </citation>
    <scope>NUCLEOTIDE SEQUENCE [LARGE SCALE GENOMIC DNA]</scope>
    <source>
        <strain evidence="1 2">YY2X</strain>
    </source>
</reference>
<dbReference type="Pfam" id="PF05284">
    <property type="entry name" value="DUF736"/>
    <property type="match status" value="1"/>
</dbReference>
<keyword evidence="2" id="KW-1185">Reference proteome</keyword>
<evidence type="ECO:0000313" key="1">
    <source>
        <dbReference type="EMBL" id="MCX2697424.1"/>
    </source>
</evidence>
<evidence type="ECO:0000313" key="2">
    <source>
        <dbReference type="Proteomes" id="UP001301216"/>
    </source>
</evidence>
<dbReference type="Proteomes" id="UP001301216">
    <property type="component" value="Unassembled WGS sequence"/>
</dbReference>
<name>A0ABT3QP96_9HYPH</name>
<dbReference type="EMBL" id="JAPHAV010000004">
    <property type="protein sequence ID" value="MCX2697424.1"/>
    <property type="molecule type" value="Genomic_DNA"/>
</dbReference>